<protein>
    <submittedName>
        <fullName evidence="1">Uncharacterized protein</fullName>
    </submittedName>
</protein>
<reference evidence="1 2" key="1">
    <citation type="journal article" date="2000" name="Nature">
        <title>The genome sequence of the plant pathogen Xylella fastidiosa.</title>
        <authorList>
            <person name="Simpson A.J."/>
            <person name="Reinach F.C."/>
            <person name="Arruda P."/>
            <person name="Abreu F.A."/>
            <person name="Acencio M."/>
            <person name="Alvarenga R."/>
            <person name="Alves L.M."/>
            <person name="Araya J.E."/>
            <person name="Baia G.S."/>
            <person name="Baptista C.S."/>
            <person name="Barros M.H."/>
            <person name="Bonaccorsi E.D."/>
            <person name="Bordin S."/>
            <person name="Bove J.M."/>
            <person name="Briones M.R."/>
            <person name="Bueno M.R."/>
            <person name="Camargo A.A."/>
            <person name="Camargo L.E."/>
            <person name="Carraro D.M."/>
            <person name="Carrer H."/>
            <person name="Colauto N.B."/>
            <person name="Colombo C."/>
            <person name="Costa F.F."/>
            <person name="Costa M.C."/>
            <person name="Costa-Neto C.M."/>
            <person name="Coutinho L.L."/>
            <person name="Cristofani M."/>
            <person name="Dias-Neto E."/>
            <person name="Docena C."/>
            <person name="El-Dorry H."/>
            <person name="Facincani A.P."/>
            <person name="Ferreira A.J."/>
            <person name="Ferreira V.C."/>
            <person name="Ferro J.A."/>
            <person name="Fraga J.S."/>
            <person name="Franca S.C."/>
            <person name="Franco M.C."/>
            <person name="Frohme M."/>
            <person name="Furlan L.R."/>
            <person name="Garnier M."/>
            <person name="Goldman G.H."/>
            <person name="Goldman M.H."/>
            <person name="Gomes S.L."/>
            <person name="Gruber A."/>
            <person name="Ho P.L."/>
            <person name="Hoheisel J.D."/>
            <person name="Junqueira M.L."/>
            <person name="Kemper E.L."/>
            <person name="Kitajima J.P."/>
            <person name="Krieger J.E."/>
            <person name="Kuramae E.E."/>
            <person name="Laigret F."/>
            <person name="Lambais M.R."/>
            <person name="Leite L.C."/>
            <person name="Lemos E.G."/>
            <person name="Lemos M.V."/>
            <person name="Lopes S.A."/>
            <person name="Lopes C.R."/>
            <person name="Machado J.A."/>
            <person name="Machado M.A."/>
            <person name="Madeira A.M."/>
            <person name="Madeira H.M."/>
            <person name="Marino C.L."/>
            <person name="Marques M.V."/>
            <person name="Martins E.A."/>
            <person name="Martins E.M."/>
            <person name="Matsukuma A.Y."/>
            <person name="Menck C.F."/>
            <person name="Miracca E.C."/>
            <person name="Miyaki C.Y."/>
            <person name="Monteriro-Vitorello C.B."/>
            <person name="Moon D.H."/>
            <person name="Nagai M.A."/>
            <person name="Nascimento A.L."/>
            <person name="Netto L.E."/>
            <person name="Nhani A.Jr."/>
            <person name="Nobrega F.G."/>
            <person name="Nunes L.R."/>
            <person name="Oliveira M.A."/>
            <person name="de Oliveira M.C."/>
            <person name="de Oliveira R.C."/>
            <person name="Palmieri D.A."/>
            <person name="Paris A."/>
            <person name="Peixoto B.R."/>
            <person name="Pereira G.A."/>
            <person name="Pereira H.A.Jr."/>
            <person name="Pesquero J.B."/>
            <person name="Quaggio R.B."/>
            <person name="Roberto P.G."/>
            <person name="Rodrigues V."/>
            <person name="de M Rosa A.J."/>
            <person name="de Rosa V.E.Jr."/>
            <person name="de Sa R.G."/>
            <person name="Santelli R.V."/>
            <person name="Sawasaki H.E."/>
            <person name="da Silva A.C."/>
            <person name="da Silva A.M."/>
            <person name="da Silva F.R."/>
            <person name="da Silva W.A.Jr."/>
            <person name="da Silveira J.F."/>
            <person name="Silvestri M.L."/>
            <person name="Siqueira W.J."/>
            <person name="de Souza A.A."/>
            <person name="de Souza A.P."/>
            <person name="Terenzi M.F."/>
            <person name="Truffi D."/>
            <person name="Tsai S.M."/>
            <person name="Tsuhako M.H."/>
            <person name="Vallada H."/>
            <person name="Van Sluys M.A."/>
            <person name="Verjovski-Almeida S."/>
            <person name="Vettore A.L."/>
            <person name="Zago M.A."/>
            <person name="Zatz M."/>
            <person name="Meidanis J."/>
            <person name="Setubal J.C."/>
        </authorList>
    </citation>
    <scope>NUCLEOTIDE SEQUENCE [LARGE SCALE GENOMIC DNA]</scope>
    <source>
        <strain evidence="1 2">9a5c</strain>
    </source>
</reference>
<sequence>MTTSAADAISLASRFGLVNLQGVAPDIQEQVALGWNPPLAAQPP</sequence>
<dbReference type="KEGG" id="xfa:XF_0299"/>
<gene>
    <name evidence="1" type="ordered locus">XF_0299</name>
</gene>
<name>Q9PGK1_XYLFA</name>
<proteinExistence type="predicted"/>
<dbReference type="PIR" id="E82823">
    <property type="entry name" value="E82823"/>
</dbReference>
<evidence type="ECO:0000313" key="2">
    <source>
        <dbReference type="Proteomes" id="UP000000812"/>
    </source>
</evidence>
<dbReference type="EMBL" id="AE003849">
    <property type="protein sequence ID" value="AAF83110.1"/>
    <property type="molecule type" value="Genomic_DNA"/>
</dbReference>
<dbReference type="HOGENOM" id="CLU_3224109_0_0_6"/>
<dbReference type="AlphaFoldDB" id="Q9PGK1"/>
<organism evidence="1 2">
    <name type="scientific">Xylella fastidiosa (strain 9a5c)</name>
    <dbReference type="NCBI Taxonomy" id="160492"/>
    <lineage>
        <taxon>Bacteria</taxon>
        <taxon>Pseudomonadati</taxon>
        <taxon>Pseudomonadota</taxon>
        <taxon>Gammaproteobacteria</taxon>
        <taxon>Lysobacterales</taxon>
        <taxon>Lysobacteraceae</taxon>
        <taxon>Xylella</taxon>
    </lineage>
</organism>
<dbReference type="Proteomes" id="UP000000812">
    <property type="component" value="Chromosome"/>
</dbReference>
<evidence type="ECO:0000313" key="1">
    <source>
        <dbReference type="EMBL" id="AAF83110.1"/>
    </source>
</evidence>
<accession>Q9PGK1</accession>